<feature type="compositionally biased region" description="Polar residues" evidence="1">
    <location>
        <begin position="68"/>
        <end position="79"/>
    </location>
</feature>
<gene>
    <name evidence="2" type="ORF">UFOPK2852_00693</name>
</gene>
<protein>
    <submittedName>
        <fullName evidence="2">Unannotated protein</fullName>
    </submittedName>
</protein>
<feature type="compositionally biased region" description="Acidic residues" evidence="1">
    <location>
        <begin position="83"/>
        <end position="92"/>
    </location>
</feature>
<dbReference type="EMBL" id="CAEZZJ010000075">
    <property type="protein sequence ID" value="CAB4759350.1"/>
    <property type="molecule type" value="Genomic_DNA"/>
</dbReference>
<name>A0A6J6UHP2_9ZZZZ</name>
<feature type="compositionally biased region" description="Basic and acidic residues" evidence="1">
    <location>
        <begin position="93"/>
        <end position="102"/>
    </location>
</feature>
<reference evidence="2" key="1">
    <citation type="submission" date="2020-05" db="EMBL/GenBank/DDBJ databases">
        <authorList>
            <person name="Chiriac C."/>
            <person name="Salcher M."/>
            <person name="Ghai R."/>
            <person name="Kavagutti S V."/>
        </authorList>
    </citation>
    <scope>NUCLEOTIDE SEQUENCE</scope>
</reference>
<organism evidence="2">
    <name type="scientific">freshwater metagenome</name>
    <dbReference type="NCBI Taxonomy" id="449393"/>
    <lineage>
        <taxon>unclassified sequences</taxon>
        <taxon>metagenomes</taxon>
        <taxon>ecological metagenomes</taxon>
    </lineage>
</organism>
<evidence type="ECO:0000256" key="1">
    <source>
        <dbReference type="SAM" id="MobiDB-lite"/>
    </source>
</evidence>
<accession>A0A6J6UHP2</accession>
<proteinExistence type="predicted"/>
<dbReference type="AlphaFoldDB" id="A0A6J6UHP2"/>
<sequence>MKSQIALIGVGILVASGVAYAELKPATSDQITNVISSPTPVSAVSAAPIATPSKEATSKIASPKATMPATSKPTISKPTISGGDDEEDEDDEHGEKREHRDHDEEDDD</sequence>
<evidence type="ECO:0000313" key="2">
    <source>
        <dbReference type="EMBL" id="CAB4759350.1"/>
    </source>
</evidence>
<feature type="region of interest" description="Disordered" evidence="1">
    <location>
        <begin position="50"/>
        <end position="108"/>
    </location>
</feature>